<protein>
    <submittedName>
        <fullName evidence="5">Nicotinate dehydrogenase FAD-subunit</fullName>
        <ecNumber evidence="5">1.17.1.5</ecNumber>
    </submittedName>
</protein>
<feature type="domain" description="FAD-binding PCMH-type" evidence="4">
    <location>
        <begin position="1"/>
        <end position="169"/>
    </location>
</feature>
<dbReference type="SMART" id="SM01092">
    <property type="entry name" value="CO_deh_flav_C"/>
    <property type="match status" value="1"/>
</dbReference>
<dbReference type="AlphaFoldDB" id="A0A0N7LSH1"/>
<dbReference type="PANTHER" id="PTHR42659:SF2">
    <property type="entry name" value="XANTHINE DEHYDROGENASE SUBUNIT C-RELATED"/>
    <property type="match status" value="1"/>
</dbReference>
<dbReference type="SUPFAM" id="SSF55447">
    <property type="entry name" value="CO dehydrogenase flavoprotein C-terminal domain-like"/>
    <property type="match status" value="1"/>
</dbReference>
<keyword evidence="2" id="KW-0274">FAD</keyword>
<dbReference type="PANTHER" id="PTHR42659">
    <property type="entry name" value="XANTHINE DEHYDROGENASE SUBUNIT C-RELATED"/>
    <property type="match status" value="1"/>
</dbReference>
<dbReference type="PROSITE" id="PS51387">
    <property type="entry name" value="FAD_PCMH"/>
    <property type="match status" value="1"/>
</dbReference>
<keyword evidence="3 5" id="KW-0560">Oxidoreductase</keyword>
<dbReference type="InterPro" id="IPR016166">
    <property type="entry name" value="FAD-bd_PCMH"/>
</dbReference>
<dbReference type="Gene3D" id="3.30.390.50">
    <property type="entry name" value="CO dehydrogenase flavoprotein, C-terminal domain"/>
    <property type="match status" value="1"/>
</dbReference>
<dbReference type="OrthoDB" id="9814706at2"/>
<dbReference type="InterPro" id="IPR005107">
    <property type="entry name" value="CO_DH_flav_C"/>
</dbReference>
<dbReference type="Pfam" id="PF00941">
    <property type="entry name" value="FAD_binding_5"/>
    <property type="match status" value="1"/>
</dbReference>
<dbReference type="Pfam" id="PF03450">
    <property type="entry name" value="CO_deh_flav_C"/>
    <property type="match status" value="1"/>
</dbReference>
<dbReference type="PROSITE" id="PS51257">
    <property type="entry name" value="PROKAR_LIPOPROTEIN"/>
    <property type="match status" value="1"/>
</dbReference>
<proteinExistence type="predicted"/>
<dbReference type="GO" id="GO:0050138">
    <property type="term" value="F:nicotinate dehydrogenase activity"/>
    <property type="evidence" value="ECO:0007669"/>
    <property type="project" value="UniProtKB-EC"/>
</dbReference>
<reference evidence="5 6" key="1">
    <citation type="submission" date="2015-09" db="EMBL/GenBank/DDBJ databases">
        <authorList>
            <consortium name="Swine Surveillance"/>
        </authorList>
    </citation>
    <scope>NUCLEOTIDE SEQUENCE [LARGE SCALE GENOMIC DNA]</scope>
    <source>
        <strain evidence="5 6">CECT 7688</strain>
    </source>
</reference>
<keyword evidence="6" id="KW-1185">Reference proteome</keyword>
<dbReference type="InterPro" id="IPR002346">
    <property type="entry name" value="Mopterin_DH_FAD-bd"/>
</dbReference>
<keyword evidence="1" id="KW-0285">Flavoprotein</keyword>
<evidence type="ECO:0000313" key="5">
    <source>
        <dbReference type="EMBL" id="CUH53604.1"/>
    </source>
</evidence>
<accession>A0A0N7LSH1</accession>
<dbReference type="Gene3D" id="3.30.465.10">
    <property type="match status" value="1"/>
</dbReference>
<dbReference type="InterPro" id="IPR036318">
    <property type="entry name" value="FAD-bd_PCMH-like_sf"/>
</dbReference>
<gene>
    <name evidence="5" type="primary">ndhF</name>
    <name evidence="5" type="ORF">SHM7688_03058</name>
</gene>
<dbReference type="InterPro" id="IPR036683">
    <property type="entry name" value="CO_DH_flav_C_dom_sf"/>
</dbReference>
<evidence type="ECO:0000256" key="1">
    <source>
        <dbReference type="ARBA" id="ARBA00022630"/>
    </source>
</evidence>
<dbReference type="EMBL" id="CYPW01000027">
    <property type="protein sequence ID" value="CUH53604.1"/>
    <property type="molecule type" value="Genomic_DNA"/>
</dbReference>
<organism evidence="5 6">
    <name type="scientific">Shimia marina</name>
    <dbReference type="NCBI Taxonomy" id="321267"/>
    <lineage>
        <taxon>Bacteria</taxon>
        <taxon>Pseudomonadati</taxon>
        <taxon>Pseudomonadota</taxon>
        <taxon>Alphaproteobacteria</taxon>
        <taxon>Rhodobacterales</taxon>
        <taxon>Roseobacteraceae</taxon>
    </lineage>
</organism>
<evidence type="ECO:0000256" key="3">
    <source>
        <dbReference type="ARBA" id="ARBA00023002"/>
    </source>
</evidence>
<evidence type="ECO:0000259" key="4">
    <source>
        <dbReference type="PROSITE" id="PS51387"/>
    </source>
</evidence>
<dbReference type="GO" id="GO:0071949">
    <property type="term" value="F:FAD binding"/>
    <property type="evidence" value="ECO:0007669"/>
    <property type="project" value="InterPro"/>
</dbReference>
<name>A0A0N7LSH1_9RHOB</name>
<dbReference type="SUPFAM" id="SSF56176">
    <property type="entry name" value="FAD-binding/transporter-associated domain-like"/>
    <property type="match status" value="1"/>
</dbReference>
<dbReference type="EC" id="1.17.1.5" evidence="5"/>
<evidence type="ECO:0000256" key="2">
    <source>
        <dbReference type="ARBA" id="ARBA00022827"/>
    </source>
</evidence>
<dbReference type="Proteomes" id="UP000054823">
    <property type="component" value="Unassembled WGS sequence"/>
</dbReference>
<sequence length="283" mass="29424">MGIYHRPDKLKDALHLLASAPVTLASGCTDLFAATEAAALEGQILDLTNIAPLKTIENCHGHWRFGAAVSWSSIVGAALPPAFDMLKAAARQVGGVQVQNAGTLGGNICNASPAADGVPPLLALDARVELQSVSGMRYVPLSAFITGPRQTTRRRDEIMTAILVDEGKAQGSSAFLKLGTRKHLVISIASVAVRLRLNGDRVAEAALAVGACSPVACRLGAVEAALSGVRVDTVEQHVMEADVRAALAPISDIRATSAYRLDGVPSLVRNALILASGRGKALE</sequence>
<dbReference type="InterPro" id="IPR016169">
    <property type="entry name" value="FAD-bd_PCMH_sub2"/>
</dbReference>
<dbReference type="RefSeq" id="WP_058240749.1">
    <property type="nucleotide sequence ID" value="NZ_CYPW01000027.1"/>
</dbReference>
<dbReference type="InterPro" id="IPR051312">
    <property type="entry name" value="Diverse_Substr_Oxidored"/>
</dbReference>
<dbReference type="STRING" id="321267.SHM7688_03058"/>
<evidence type="ECO:0000313" key="6">
    <source>
        <dbReference type="Proteomes" id="UP000054823"/>
    </source>
</evidence>